<dbReference type="InterPro" id="IPR039041">
    <property type="entry name" value="Nav/unc-53"/>
</dbReference>
<dbReference type="GO" id="GO:0022008">
    <property type="term" value="P:neurogenesis"/>
    <property type="evidence" value="ECO:0007669"/>
    <property type="project" value="InterPro"/>
</dbReference>
<keyword evidence="4" id="KW-1185">Reference proteome</keyword>
<dbReference type="EMBL" id="LR824534">
    <property type="protein sequence ID" value="CAH1643549.1"/>
    <property type="molecule type" value="Genomic_DNA"/>
</dbReference>
<feature type="region of interest" description="Disordered" evidence="1">
    <location>
        <begin position="112"/>
        <end position="134"/>
    </location>
</feature>
<accession>A0A9P0N6R3</accession>
<dbReference type="InterPro" id="IPR001715">
    <property type="entry name" value="CH_dom"/>
</dbReference>
<dbReference type="PROSITE" id="PS50021">
    <property type="entry name" value="CH"/>
    <property type="match status" value="1"/>
</dbReference>
<dbReference type="AlphaFoldDB" id="A0A9P0N6R3"/>
<protein>
    <recommendedName>
        <fullName evidence="2">Calponin-homology (CH) domain-containing protein</fullName>
    </recommendedName>
</protein>
<reference evidence="3" key="1">
    <citation type="submission" date="2022-02" db="EMBL/GenBank/DDBJ databases">
        <authorList>
            <person name="King R."/>
        </authorList>
    </citation>
    <scope>NUCLEOTIDE SEQUENCE</scope>
</reference>
<dbReference type="SUPFAM" id="SSF47576">
    <property type="entry name" value="Calponin-homology domain, CH-domain"/>
    <property type="match status" value="1"/>
</dbReference>
<dbReference type="PANTHER" id="PTHR12784">
    <property type="entry name" value="STEERIN"/>
    <property type="match status" value="1"/>
</dbReference>
<dbReference type="Proteomes" id="UP001153321">
    <property type="component" value="Chromosome 3"/>
</dbReference>
<dbReference type="Gene3D" id="1.10.418.10">
    <property type="entry name" value="Calponin-like domain"/>
    <property type="match status" value="1"/>
</dbReference>
<dbReference type="Pfam" id="PF00307">
    <property type="entry name" value="CH"/>
    <property type="match status" value="1"/>
</dbReference>
<dbReference type="SMART" id="SM00033">
    <property type="entry name" value="CH"/>
    <property type="match status" value="1"/>
</dbReference>
<organism evidence="3 4">
    <name type="scientific">Spodoptera littoralis</name>
    <name type="common">Egyptian cotton leafworm</name>
    <dbReference type="NCBI Taxonomy" id="7109"/>
    <lineage>
        <taxon>Eukaryota</taxon>
        <taxon>Metazoa</taxon>
        <taxon>Ecdysozoa</taxon>
        <taxon>Arthropoda</taxon>
        <taxon>Hexapoda</taxon>
        <taxon>Insecta</taxon>
        <taxon>Pterygota</taxon>
        <taxon>Neoptera</taxon>
        <taxon>Endopterygota</taxon>
        <taxon>Lepidoptera</taxon>
        <taxon>Glossata</taxon>
        <taxon>Ditrysia</taxon>
        <taxon>Noctuoidea</taxon>
        <taxon>Noctuidae</taxon>
        <taxon>Amphipyrinae</taxon>
        <taxon>Spodoptera</taxon>
    </lineage>
</organism>
<dbReference type="PANTHER" id="PTHR12784:SF28">
    <property type="entry name" value="PROTEIN SICKIE"/>
    <property type="match status" value="1"/>
</dbReference>
<evidence type="ECO:0000313" key="3">
    <source>
        <dbReference type="EMBL" id="CAH1643549.1"/>
    </source>
</evidence>
<feature type="domain" description="Calponin-homology (CH)" evidence="2">
    <location>
        <begin position="1"/>
        <end position="110"/>
    </location>
</feature>
<feature type="compositionally biased region" description="Polar residues" evidence="1">
    <location>
        <begin position="113"/>
        <end position="134"/>
    </location>
</feature>
<evidence type="ECO:0000256" key="1">
    <source>
        <dbReference type="SAM" id="MobiDB-lite"/>
    </source>
</evidence>
<sequence>MTIYTDWANHYLERARSRRRAGASGGGLARDCADGLLLADVLEGVTGLKVHRAHRKPRNPQQMLENVQCCLDFLHAQKVQGLEQVTAADIRDAKLKAVLALFFALSRHKQATKQRTAPSTGNATNASKNSSEDVSLNAVQRITGGSSCDEILTACGNNVEMTTLTANRYLVKKC</sequence>
<dbReference type="InterPro" id="IPR036872">
    <property type="entry name" value="CH_dom_sf"/>
</dbReference>
<evidence type="ECO:0000259" key="2">
    <source>
        <dbReference type="PROSITE" id="PS50021"/>
    </source>
</evidence>
<gene>
    <name evidence="3" type="ORF">SPLIT_LOCUS8904</name>
</gene>
<evidence type="ECO:0000313" key="4">
    <source>
        <dbReference type="Proteomes" id="UP001153321"/>
    </source>
</evidence>
<proteinExistence type="predicted"/>
<name>A0A9P0N6R3_SPOLI</name>